<proteinExistence type="predicted"/>
<gene>
    <name evidence="1" type="ORF">LSAA_4749</name>
</gene>
<evidence type="ECO:0000313" key="2">
    <source>
        <dbReference type="Proteomes" id="UP000675881"/>
    </source>
</evidence>
<reference evidence="1" key="1">
    <citation type="submission" date="2021-02" db="EMBL/GenBank/DDBJ databases">
        <authorList>
            <person name="Bekaert M."/>
        </authorList>
    </citation>
    <scope>NUCLEOTIDE SEQUENCE</scope>
    <source>
        <strain evidence="1">IoA-00</strain>
    </source>
</reference>
<keyword evidence="2" id="KW-1185">Reference proteome</keyword>
<accession>A0A7R8CKL7</accession>
<dbReference type="AlphaFoldDB" id="A0A7R8CKL7"/>
<dbReference type="Proteomes" id="UP000675881">
    <property type="component" value="Chromosome 14"/>
</dbReference>
<protein>
    <submittedName>
        <fullName evidence="1">(salmon louse) hypothetical protein</fullName>
    </submittedName>
</protein>
<evidence type="ECO:0000313" key="1">
    <source>
        <dbReference type="EMBL" id="CAF2849895.1"/>
    </source>
</evidence>
<sequence length="191" mass="21331">MYATALETEEDLDFVICETASRKVNQSISRARWCISYPLTCHPTTCSTIGRKSEIFKSSGTNISAGYQIDDLDFPSTYSDTIVDRDSIPKAVELDRLCNAIKEKLSTASYCTLHPIVIYVLADEGNLKHDSLCFVSNDNTHVTAFVYEVQTMMTHEDTKAVGGFSFNSTPEASVIKPSIYDTHWWVGMVEC</sequence>
<dbReference type="EMBL" id="HG994593">
    <property type="protein sequence ID" value="CAF2849895.1"/>
    <property type="molecule type" value="Genomic_DNA"/>
</dbReference>
<organism evidence="1 2">
    <name type="scientific">Lepeophtheirus salmonis</name>
    <name type="common">Salmon louse</name>
    <name type="synonym">Caligus salmonis</name>
    <dbReference type="NCBI Taxonomy" id="72036"/>
    <lineage>
        <taxon>Eukaryota</taxon>
        <taxon>Metazoa</taxon>
        <taxon>Ecdysozoa</taxon>
        <taxon>Arthropoda</taxon>
        <taxon>Crustacea</taxon>
        <taxon>Multicrustacea</taxon>
        <taxon>Hexanauplia</taxon>
        <taxon>Copepoda</taxon>
        <taxon>Siphonostomatoida</taxon>
        <taxon>Caligidae</taxon>
        <taxon>Lepeophtheirus</taxon>
    </lineage>
</organism>
<name>A0A7R8CKL7_LEPSM</name>